<dbReference type="InterPro" id="IPR003694">
    <property type="entry name" value="NAD_synthase"/>
</dbReference>
<dbReference type="UniPathway" id="UPA00253">
    <property type="reaction ID" value="UER00334"/>
</dbReference>
<keyword evidence="4 7" id="KW-0547">Nucleotide-binding</keyword>
<dbReference type="PANTHER" id="PTHR23090:SF9">
    <property type="entry name" value="GLUTAMINE-DEPENDENT NAD(+) SYNTHETASE"/>
    <property type="match status" value="1"/>
</dbReference>
<dbReference type="GO" id="GO:0003952">
    <property type="term" value="F:NAD+ synthase (glutamine-hydrolyzing) activity"/>
    <property type="evidence" value="ECO:0007669"/>
    <property type="project" value="UniProtKB-UniRule"/>
</dbReference>
<feature type="active site" description="For glutaminase activity" evidence="7">
    <location>
        <position position="114"/>
    </location>
</feature>
<evidence type="ECO:0000256" key="5">
    <source>
        <dbReference type="ARBA" id="ARBA00022840"/>
    </source>
</evidence>
<comment type="similarity">
    <text evidence="9">Belongs to the NAD synthetase family.</text>
</comment>
<feature type="binding site" evidence="7">
    <location>
        <position position="188"/>
    </location>
    <ligand>
        <name>L-glutamine</name>
        <dbReference type="ChEBI" id="CHEBI:58359"/>
    </ligand>
</feature>
<sequence>MKITICQLNPLVGDIEGNAKKITGILAQTRAQRPDLIIFPELFLTGYPPRDLLEKPWFIQRCAAAIKDLTEASLDHPETGFIFGAPTAAGRDTGQGLFNSAVLIHDGKCTCRHKTLLPSYDVFDEARYFDPADSAGLVDFKGEKLGITICEDAWNHPELWPKRKPYDYDPVADLAKMGASLLINISASPFEAGKERTRFELIGRHAKKHGLPFIYINQVGGNDELVFDGRSFGVDKNGQMAWWLPAFQEEVVIIDSSLPGKFVEPPVQDEIGSIYSALKLGVRDYFRKCGFNQAVVGLSGGIDSAVVAALAAQALGPDNVLGITMPSPFSSQGSVDDSRKLADKLGIALKEISITEVYEKYLEILEPHFEGRAPDIAEENIQARIRGNILMAFSNKFGRLVLTTGNKSELAVGYCTLYGDMSGGLAVISDVPKTTVYRLAEHINRDREIIPRAVITKPPSAELRAGQKDQDTLPPYEILDRILEGYLEDDLSVDQLVGQGLDRDTVEWVARTVRQNEYKRRQSAPGIKVTGKAFGGGRRMPIAAKY</sequence>
<dbReference type="CDD" id="cd00553">
    <property type="entry name" value="NAD_synthase"/>
    <property type="match status" value="1"/>
</dbReference>
<feature type="binding site" evidence="7">
    <location>
        <position position="519"/>
    </location>
    <ligand>
        <name>deamido-NAD(+)</name>
        <dbReference type="ChEBI" id="CHEBI:58437"/>
        <note>ligand shared between two neighboring subunits</note>
    </ligand>
</feature>
<evidence type="ECO:0000256" key="6">
    <source>
        <dbReference type="ARBA" id="ARBA00023027"/>
    </source>
</evidence>
<organism evidence="11 12">
    <name type="scientific">Candidatus Edwardsbacteria bacterium GWF2_54_11</name>
    <dbReference type="NCBI Taxonomy" id="1817851"/>
    <lineage>
        <taxon>Bacteria</taxon>
        <taxon>Candidatus Edwardsiibacteriota</taxon>
    </lineage>
</organism>
<evidence type="ECO:0000256" key="2">
    <source>
        <dbReference type="ARBA" id="ARBA00007145"/>
    </source>
</evidence>
<gene>
    <name evidence="7" type="primary">nadE</name>
    <name evidence="11" type="ORF">A2024_11065</name>
</gene>
<dbReference type="GO" id="GO:0005524">
    <property type="term" value="F:ATP binding"/>
    <property type="evidence" value="ECO:0007669"/>
    <property type="project" value="UniProtKB-UniRule"/>
</dbReference>
<dbReference type="SUPFAM" id="SSF56317">
    <property type="entry name" value="Carbon-nitrogen hydrolase"/>
    <property type="match status" value="1"/>
</dbReference>
<dbReference type="PIRSF" id="PIRSF006630">
    <property type="entry name" value="NADS_GAT"/>
    <property type="match status" value="1"/>
</dbReference>
<dbReference type="InterPro" id="IPR014729">
    <property type="entry name" value="Rossmann-like_a/b/a_fold"/>
</dbReference>
<comment type="function">
    <text evidence="7">Catalyzes the ATP-dependent amidation of deamido-NAD to form NAD. Uses L-glutamine as a nitrogen source.</text>
</comment>
<dbReference type="GO" id="GO:0008795">
    <property type="term" value="F:NAD+ synthase activity"/>
    <property type="evidence" value="ECO:0007669"/>
    <property type="project" value="UniProtKB-UniRule"/>
</dbReference>
<feature type="active site" description="Nucleophile; for glutaminase activity" evidence="7">
    <location>
        <position position="150"/>
    </location>
</feature>
<feature type="binding site" evidence="7">
    <location>
        <position position="409"/>
    </location>
    <ligand>
        <name>deamido-NAD(+)</name>
        <dbReference type="ChEBI" id="CHEBI:58437"/>
        <note>ligand shared between two neighboring subunits</note>
    </ligand>
</feature>
<comment type="catalytic activity">
    <reaction evidence="7 8">
        <text>deamido-NAD(+) + L-glutamine + ATP + H2O = L-glutamate + AMP + diphosphate + NAD(+) + H(+)</text>
        <dbReference type="Rhea" id="RHEA:24384"/>
        <dbReference type="ChEBI" id="CHEBI:15377"/>
        <dbReference type="ChEBI" id="CHEBI:15378"/>
        <dbReference type="ChEBI" id="CHEBI:29985"/>
        <dbReference type="ChEBI" id="CHEBI:30616"/>
        <dbReference type="ChEBI" id="CHEBI:33019"/>
        <dbReference type="ChEBI" id="CHEBI:57540"/>
        <dbReference type="ChEBI" id="CHEBI:58359"/>
        <dbReference type="ChEBI" id="CHEBI:58437"/>
        <dbReference type="ChEBI" id="CHEBI:456215"/>
        <dbReference type="EC" id="6.3.5.1"/>
    </reaction>
</comment>
<dbReference type="Gene3D" id="3.60.110.10">
    <property type="entry name" value="Carbon-nitrogen hydrolase"/>
    <property type="match status" value="1"/>
</dbReference>
<dbReference type="CDD" id="cd07570">
    <property type="entry name" value="GAT_Gln-NAD-synth"/>
    <property type="match status" value="1"/>
</dbReference>
<dbReference type="NCBIfam" id="TIGR00552">
    <property type="entry name" value="nadE"/>
    <property type="match status" value="1"/>
</dbReference>
<dbReference type="EMBL" id="MFFM01000004">
    <property type="protein sequence ID" value="OGF14289.1"/>
    <property type="molecule type" value="Genomic_DNA"/>
</dbReference>
<proteinExistence type="inferred from homology"/>
<evidence type="ECO:0000313" key="11">
    <source>
        <dbReference type="EMBL" id="OGF14289.1"/>
    </source>
</evidence>
<dbReference type="InterPro" id="IPR022310">
    <property type="entry name" value="NAD/GMP_synthase"/>
</dbReference>
<dbReference type="GO" id="GO:0005737">
    <property type="term" value="C:cytoplasm"/>
    <property type="evidence" value="ECO:0007669"/>
    <property type="project" value="InterPro"/>
</dbReference>
<dbReference type="Pfam" id="PF02540">
    <property type="entry name" value="NAD_synthase"/>
    <property type="match status" value="1"/>
</dbReference>
<dbReference type="InterPro" id="IPR036526">
    <property type="entry name" value="C-N_Hydrolase_sf"/>
</dbReference>
<dbReference type="AlphaFoldDB" id="A0A1F5RIS8"/>
<dbReference type="PROSITE" id="PS50263">
    <property type="entry name" value="CN_HYDROLASE"/>
    <property type="match status" value="1"/>
</dbReference>
<dbReference type="PANTHER" id="PTHR23090">
    <property type="entry name" value="NH 3 /GLUTAMINE-DEPENDENT NAD + SYNTHETASE"/>
    <property type="match status" value="1"/>
</dbReference>
<feature type="binding site" evidence="7">
    <location>
        <position position="120"/>
    </location>
    <ligand>
        <name>L-glutamine</name>
        <dbReference type="ChEBI" id="CHEBI:58359"/>
    </ligand>
</feature>
<dbReference type="Proteomes" id="UP000177230">
    <property type="component" value="Unassembled WGS sequence"/>
</dbReference>
<feature type="domain" description="CN hydrolase" evidence="10">
    <location>
        <begin position="1"/>
        <end position="260"/>
    </location>
</feature>
<dbReference type="GO" id="GO:0004359">
    <property type="term" value="F:glutaminase activity"/>
    <property type="evidence" value="ECO:0007669"/>
    <property type="project" value="InterPro"/>
</dbReference>
<dbReference type="Gene3D" id="3.40.50.620">
    <property type="entry name" value="HUPs"/>
    <property type="match status" value="1"/>
</dbReference>
<protein>
    <recommendedName>
        <fullName evidence="7 8">Glutamine-dependent NAD(+) synthetase</fullName>
        <ecNumber evidence="7 8">6.3.5.1</ecNumber>
    </recommendedName>
    <alternativeName>
        <fullName evidence="7 8">NAD(+) synthase [glutamine-hydrolyzing]</fullName>
    </alternativeName>
</protein>
<dbReference type="NCBIfam" id="NF010588">
    <property type="entry name" value="PRK13981.1"/>
    <property type="match status" value="1"/>
</dbReference>
<dbReference type="EC" id="6.3.5.1" evidence="7 8"/>
<reference evidence="11 12" key="1">
    <citation type="journal article" date="2016" name="Nat. Commun.">
        <title>Thousands of microbial genomes shed light on interconnected biogeochemical processes in an aquifer system.</title>
        <authorList>
            <person name="Anantharaman K."/>
            <person name="Brown C.T."/>
            <person name="Hug L.A."/>
            <person name="Sharon I."/>
            <person name="Castelle C.J."/>
            <person name="Probst A.J."/>
            <person name="Thomas B.C."/>
            <person name="Singh A."/>
            <person name="Wilkins M.J."/>
            <person name="Karaoz U."/>
            <person name="Brodie E.L."/>
            <person name="Williams K.H."/>
            <person name="Hubbard S.S."/>
            <person name="Banfield J.F."/>
        </authorList>
    </citation>
    <scope>NUCLEOTIDE SEQUENCE [LARGE SCALE GENOMIC DNA]</scope>
</reference>
<comment type="similarity">
    <text evidence="2 7 8">In the C-terminal section; belongs to the NAD synthetase family.</text>
</comment>
<evidence type="ECO:0000256" key="4">
    <source>
        <dbReference type="ARBA" id="ARBA00022741"/>
    </source>
</evidence>
<feature type="binding site" evidence="7">
    <location>
        <begin position="297"/>
        <end position="304"/>
    </location>
    <ligand>
        <name>ATP</name>
        <dbReference type="ChEBI" id="CHEBI:30616"/>
    </ligand>
</feature>
<accession>A0A1F5RIS8</accession>
<dbReference type="HAMAP" id="MF_02090">
    <property type="entry name" value="NadE_glutamine_dep"/>
    <property type="match status" value="1"/>
</dbReference>
<dbReference type="FunFam" id="3.40.50.620:FF:000106">
    <property type="entry name" value="Glutamine-dependent NAD(+) synthetase"/>
    <property type="match status" value="1"/>
</dbReference>
<feature type="active site" description="Proton acceptor; for glutaminase activity" evidence="7">
    <location>
        <position position="41"/>
    </location>
</feature>
<evidence type="ECO:0000256" key="9">
    <source>
        <dbReference type="RuleBase" id="RU003811"/>
    </source>
</evidence>
<evidence type="ECO:0000259" key="10">
    <source>
        <dbReference type="PROSITE" id="PS50263"/>
    </source>
</evidence>
<feature type="binding site" evidence="7">
    <location>
        <position position="380"/>
    </location>
    <ligand>
        <name>deamido-NAD(+)</name>
        <dbReference type="ChEBI" id="CHEBI:58437"/>
        <note>ligand shared between two neighboring subunits</note>
    </ligand>
</feature>
<keyword evidence="6 7" id="KW-0520">NAD</keyword>
<comment type="caution">
    <text evidence="7">Lacks conserved residue(s) required for the propagation of feature annotation.</text>
</comment>
<evidence type="ECO:0000256" key="8">
    <source>
        <dbReference type="PIRNR" id="PIRNR006630"/>
    </source>
</evidence>
<dbReference type="Pfam" id="PF00795">
    <property type="entry name" value="CN_hydrolase"/>
    <property type="match status" value="1"/>
</dbReference>
<evidence type="ECO:0000313" key="12">
    <source>
        <dbReference type="Proteomes" id="UP000177230"/>
    </source>
</evidence>
<dbReference type="GO" id="GO:0009435">
    <property type="term" value="P:NAD+ biosynthetic process"/>
    <property type="evidence" value="ECO:0007669"/>
    <property type="project" value="UniProtKB-UniRule"/>
</dbReference>
<dbReference type="InterPro" id="IPR014445">
    <property type="entry name" value="Gln-dep_NAD_synthase"/>
</dbReference>
<evidence type="ECO:0000256" key="3">
    <source>
        <dbReference type="ARBA" id="ARBA00022598"/>
    </source>
</evidence>
<keyword evidence="3 7" id="KW-0436">Ligase</keyword>
<evidence type="ECO:0000256" key="1">
    <source>
        <dbReference type="ARBA" id="ARBA00005188"/>
    </source>
</evidence>
<comment type="pathway">
    <text evidence="1 7 8">Cofactor biosynthesis; NAD(+) biosynthesis; NAD(+) from deamido-NAD(+) (L-Gln route): step 1/1.</text>
</comment>
<feature type="binding site" evidence="7">
    <location>
        <position position="194"/>
    </location>
    <ligand>
        <name>L-glutamine</name>
        <dbReference type="ChEBI" id="CHEBI:58359"/>
    </ligand>
</feature>
<keyword evidence="5 7" id="KW-0067">ATP-binding</keyword>
<evidence type="ECO:0000256" key="7">
    <source>
        <dbReference type="HAMAP-Rule" id="MF_02090"/>
    </source>
</evidence>
<feature type="binding site" evidence="7">
    <location>
        <position position="404"/>
    </location>
    <ligand>
        <name>ATP</name>
        <dbReference type="ChEBI" id="CHEBI:30616"/>
    </ligand>
</feature>
<comment type="caution">
    <text evidence="11">The sequence shown here is derived from an EMBL/GenBank/DDBJ whole genome shotgun (WGS) entry which is preliminary data.</text>
</comment>
<dbReference type="SUPFAM" id="SSF52402">
    <property type="entry name" value="Adenine nucleotide alpha hydrolases-like"/>
    <property type="match status" value="1"/>
</dbReference>
<name>A0A1F5RIS8_9BACT</name>
<dbReference type="InterPro" id="IPR003010">
    <property type="entry name" value="C-N_Hydrolase"/>
</dbReference>